<protein>
    <submittedName>
        <fullName evidence="2">Uncharacterized protein</fullName>
    </submittedName>
</protein>
<name>A0A1F5ZHH4_9BACT</name>
<proteinExistence type="predicted"/>
<evidence type="ECO:0000313" key="2">
    <source>
        <dbReference type="EMBL" id="OGG11831.1"/>
    </source>
</evidence>
<keyword evidence="1" id="KW-0472">Membrane</keyword>
<dbReference type="AlphaFoldDB" id="A0A1F5ZHH4"/>
<dbReference type="EMBL" id="MFIZ01000013">
    <property type="protein sequence ID" value="OGG11831.1"/>
    <property type="molecule type" value="Genomic_DNA"/>
</dbReference>
<evidence type="ECO:0000256" key="1">
    <source>
        <dbReference type="SAM" id="Phobius"/>
    </source>
</evidence>
<gene>
    <name evidence="2" type="ORF">A2Z00_01445</name>
</gene>
<reference evidence="2 3" key="1">
    <citation type="journal article" date="2016" name="Nat. Commun.">
        <title>Thousands of microbial genomes shed light on interconnected biogeochemical processes in an aquifer system.</title>
        <authorList>
            <person name="Anantharaman K."/>
            <person name="Brown C.T."/>
            <person name="Hug L.A."/>
            <person name="Sharon I."/>
            <person name="Castelle C.J."/>
            <person name="Probst A.J."/>
            <person name="Thomas B.C."/>
            <person name="Singh A."/>
            <person name="Wilkins M.J."/>
            <person name="Karaoz U."/>
            <person name="Brodie E.L."/>
            <person name="Williams K.H."/>
            <person name="Hubbard S.S."/>
            <person name="Banfield J.F."/>
        </authorList>
    </citation>
    <scope>NUCLEOTIDE SEQUENCE [LARGE SCALE GENOMIC DNA]</scope>
</reference>
<keyword evidence="1" id="KW-0812">Transmembrane</keyword>
<feature type="transmembrane region" description="Helical" evidence="1">
    <location>
        <begin position="101"/>
        <end position="134"/>
    </location>
</feature>
<comment type="caution">
    <text evidence="2">The sequence shown here is derived from an EMBL/GenBank/DDBJ whole genome shotgun (WGS) entry which is preliminary data.</text>
</comment>
<dbReference type="Proteomes" id="UP000177268">
    <property type="component" value="Unassembled WGS sequence"/>
</dbReference>
<feature type="transmembrane region" description="Helical" evidence="1">
    <location>
        <begin position="64"/>
        <end position="89"/>
    </location>
</feature>
<organism evidence="2 3">
    <name type="scientific">Candidatus Gottesmanbacteria bacterium RBG_13_45_10</name>
    <dbReference type="NCBI Taxonomy" id="1798370"/>
    <lineage>
        <taxon>Bacteria</taxon>
        <taxon>Candidatus Gottesmaniibacteriota</taxon>
    </lineage>
</organism>
<sequence length="145" mass="16586">MFYSAQKDITRHFPNGWYILRGFSISSLFYFEVINIFVLIGKKIPLPLSLGGLYKFLISYMSDFGFLALLLSSIWLLSNIVATGLVTFFEERKKEWRKRATVVLINTLASIPLSFLAFVLFIGVYFSVSILLLALQPLLFHAISF</sequence>
<feature type="transmembrane region" description="Helical" evidence="1">
    <location>
        <begin position="20"/>
        <end position="44"/>
    </location>
</feature>
<keyword evidence="1" id="KW-1133">Transmembrane helix</keyword>
<accession>A0A1F5ZHH4</accession>
<evidence type="ECO:0000313" key="3">
    <source>
        <dbReference type="Proteomes" id="UP000177268"/>
    </source>
</evidence>